<evidence type="ECO:0000256" key="1">
    <source>
        <dbReference type="ARBA" id="ARBA00006539"/>
    </source>
</evidence>
<evidence type="ECO:0000313" key="3">
    <source>
        <dbReference type="Proteomes" id="UP001163387"/>
    </source>
</evidence>
<evidence type="ECO:0008006" key="4">
    <source>
        <dbReference type="Google" id="ProtNLM"/>
    </source>
</evidence>
<comment type="similarity">
    <text evidence="1">Belongs to the UPF0236 family.</text>
</comment>
<dbReference type="RefSeq" id="WP_432654046.1">
    <property type="nucleotide sequence ID" value="NZ_AP026933.1"/>
</dbReference>
<dbReference type="EMBL" id="AP026933">
    <property type="protein sequence ID" value="BDT04966.1"/>
    <property type="molecule type" value="Genomic_DNA"/>
</dbReference>
<protein>
    <recommendedName>
        <fullName evidence="4">Transposase</fullName>
    </recommendedName>
</protein>
<organism evidence="2 3">
    <name type="scientific">Spiroplasma ixodetis</name>
    <dbReference type="NCBI Taxonomy" id="2141"/>
    <lineage>
        <taxon>Bacteria</taxon>
        <taxon>Bacillati</taxon>
        <taxon>Mycoplasmatota</taxon>
        <taxon>Mollicutes</taxon>
        <taxon>Entomoplasmatales</taxon>
        <taxon>Spiroplasmataceae</taxon>
        <taxon>Spiroplasma</taxon>
    </lineage>
</organism>
<reference evidence="2 3" key="1">
    <citation type="journal article" date="2022" name="Front. Microbiol.">
        <title>Male-killing mechanisms vary between Spiroplasma species.</title>
        <authorList>
            <person name="Arai H."/>
            <person name="Inoue M."/>
            <person name="Kageyama D."/>
        </authorList>
    </citation>
    <scope>NUCLEOTIDE SEQUENCE [LARGE SCALE GENOMIC DNA]</scope>
    <source>
        <strain evidence="3">sHm</strain>
    </source>
</reference>
<sequence length="386" mass="45550">MFILPFANHFDWDKHDFNQDELSLKQTEELFTKIDDYLWSICDKSEYKSYRFRKRKLKAKKGLLNYKRRICTHYNPKTQKKEFVSLLDNYLGVKKYSKLAPNVIKQILKYFADDKKYRDVCDTFIEDLISNSTVCRTYQKFKLPKVNIPKIVLQPNQTLYINIDDGHRKFKFNEKHNTKNCKKCSMRLIVFCTGKKKNGKLINKRAACKIRVSKTEIGAEKTAKLIEKYGNLFFENFEQANLVVCGDSAKWIRKTATILNAKFILDKFHAFHVLFLGIMTGRRKNKIAKLHYQNAINLFEKGQYYELIDFLQSLTLQYKKLKVGYFINAKDGVLNQALVENIGCFTETNIKQILKKMIGDRTYNIDMYTKMVNFKCYQINTAIQLL</sequence>
<proteinExistence type="inferred from homology"/>
<accession>A0ABN6T0Q1</accession>
<gene>
    <name evidence="2" type="ORF">SHM_26120</name>
</gene>
<dbReference type="Pfam" id="PF06782">
    <property type="entry name" value="UPF0236"/>
    <property type="match status" value="1"/>
</dbReference>
<evidence type="ECO:0000313" key="2">
    <source>
        <dbReference type="EMBL" id="BDT04966.1"/>
    </source>
</evidence>
<dbReference type="Proteomes" id="UP001163387">
    <property type="component" value="Chromosome"/>
</dbReference>
<keyword evidence="3" id="KW-1185">Reference proteome</keyword>
<name>A0ABN6T0Q1_9MOLU</name>
<dbReference type="NCBIfam" id="NF046004">
    <property type="entry name" value="ICE_Mbov_0401"/>
    <property type="match status" value="1"/>
</dbReference>
<dbReference type="InterPro" id="IPR009620">
    <property type="entry name" value="UPF0236"/>
</dbReference>